<sequence>MTCSGHIPNVVLMTFLYWGVRLTWAASSLPFITLTVQEPGQDHPHYFLIRQGVYGLNSPLLEVRGQVLAPQPLRGTLNLQGCDPETHFQVPPDLKQWIALLQRGNCTFKEKISRAAFHHAIAAVIYNSKPEMINMVHEGTGKIVAVMIPESEGNHILSYLEKNASVQMTISNKTSY</sequence>
<proteinExistence type="predicted"/>
<dbReference type="InterPro" id="IPR046450">
    <property type="entry name" value="PA_dom_sf"/>
</dbReference>
<evidence type="ECO:0000259" key="2">
    <source>
        <dbReference type="Pfam" id="PF02225"/>
    </source>
</evidence>
<dbReference type="Pfam" id="PF02225">
    <property type="entry name" value="PA"/>
    <property type="match status" value="1"/>
</dbReference>
<dbReference type="AlphaFoldDB" id="A0A5F8HFX9"/>
<keyword evidence="4" id="KW-1185">Reference proteome</keyword>
<feature type="chain" id="PRO_5023837844" description="PA domain-containing protein" evidence="1">
    <location>
        <begin position="26"/>
        <end position="176"/>
    </location>
</feature>
<dbReference type="Ensembl" id="ENSMODT00000062485.1">
    <property type="protein sequence ID" value="ENSMODP00000058072.1"/>
    <property type="gene ID" value="ENSMODG00000037328.1"/>
</dbReference>
<dbReference type="InterPro" id="IPR003137">
    <property type="entry name" value="PA_domain"/>
</dbReference>
<dbReference type="CDD" id="cd02122">
    <property type="entry name" value="PA_GRAIL_like"/>
    <property type="match status" value="1"/>
</dbReference>
<evidence type="ECO:0000256" key="1">
    <source>
        <dbReference type="SAM" id="SignalP"/>
    </source>
</evidence>
<protein>
    <recommendedName>
        <fullName evidence="2">PA domain-containing protein</fullName>
    </recommendedName>
</protein>
<reference evidence="3" key="3">
    <citation type="submission" date="2025-09" db="UniProtKB">
        <authorList>
            <consortium name="Ensembl"/>
        </authorList>
    </citation>
    <scope>IDENTIFICATION</scope>
</reference>
<feature type="domain" description="PA" evidence="2">
    <location>
        <begin position="78"/>
        <end position="156"/>
    </location>
</feature>
<organism evidence="3 4">
    <name type="scientific">Monodelphis domestica</name>
    <name type="common">Gray short-tailed opossum</name>
    <dbReference type="NCBI Taxonomy" id="13616"/>
    <lineage>
        <taxon>Eukaryota</taxon>
        <taxon>Metazoa</taxon>
        <taxon>Chordata</taxon>
        <taxon>Craniata</taxon>
        <taxon>Vertebrata</taxon>
        <taxon>Euteleostomi</taxon>
        <taxon>Mammalia</taxon>
        <taxon>Metatheria</taxon>
        <taxon>Didelphimorphia</taxon>
        <taxon>Didelphidae</taxon>
        <taxon>Monodelphis</taxon>
    </lineage>
</organism>
<dbReference type="STRING" id="13616.ENSMODP00000058072"/>
<evidence type="ECO:0000313" key="3">
    <source>
        <dbReference type="Ensembl" id="ENSMODP00000058072.1"/>
    </source>
</evidence>
<dbReference type="Proteomes" id="UP000002280">
    <property type="component" value="Chromosome 1"/>
</dbReference>
<dbReference type="GeneTree" id="ENSGT00940000157465"/>
<dbReference type="Bgee" id="ENSMODG00000037328">
    <property type="expression patterns" value="Expressed in liver and 2 other cell types or tissues"/>
</dbReference>
<dbReference type="InParanoid" id="A0A5F8HFX9"/>
<accession>A0A5F8HFX9</accession>
<keyword evidence="1" id="KW-0732">Signal</keyword>
<evidence type="ECO:0000313" key="4">
    <source>
        <dbReference type="Proteomes" id="UP000002280"/>
    </source>
</evidence>
<feature type="signal peptide" evidence="1">
    <location>
        <begin position="1"/>
        <end position="25"/>
    </location>
</feature>
<dbReference type="OMA" id="ETHFQVP"/>
<dbReference type="Gene3D" id="3.50.30.30">
    <property type="match status" value="1"/>
</dbReference>
<reference evidence="3" key="2">
    <citation type="submission" date="2025-08" db="UniProtKB">
        <authorList>
            <consortium name="Ensembl"/>
        </authorList>
    </citation>
    <scope>IDENTIFICATION</scope>
</reference>
<name>A0A5F8HFX9_MONDO</name>
<dbReference type="SUPFAM" id="SSF52025">
    <property type="entry name" value="PA domain"/>
    <property type="match status" value="1"/>
</dbReference>
<reference evidence="3 4" key="1">
    <citation type="journal article" date="2007" name="Nature">
        <title>Genome of the marsupial Monodelphis domestica reveals innovation in non-coding sequences.</title>
        <authorList>
            <person name="Mikkelsen T.S."/>
            <person name="Wakefield M.J."/>
            <person name="Aken B."/>
            <person name="Amemiya C.T."/>
            <person name="Chang J.L."/>
            <person name="Duke S."/>
            <person name="Garber M."/>
            <person name="Gentles A.J."/>
            <person name="Goodstadt L."/>
            <person name="Heger A."/>
            <person name="Jurka J."/>
            <person name="Kamal M."/>
            <person name="Mauceli E."/>
            <person name="Searle S.M."/>
            <person name="Sharpe T."/>
            <person name="Baker M.L."/>
            <person name="Batzer M.A."/>
            <person name="Benos P.V."/>
            <person name="Belov K."/>
            <person name="Clamp M."/>
            <person name="Cook A."/>
            <person name="Cuff J."/>
            <person name="Das R."/>
            <person name="Davidow L."/>
            <person name="Deakin J.E."/>
            <person name="Fazzari M.J."/>
            <person name="Glass J.L."/>
            <person name="Grabherr M."/>
            <person name="Greally J.M."/>
            <person name="Gu W."/>
            <person name="Hore T.A."/>
            <person name="Huttley G.A."/>
            <person name="Kleber M."/>
            <person name="Jirtle R.L."/>
            <person name="Koina E."/>
            <person name="Lee J.T."/>
            <person name="Mahony S."/>
            <person name="Marra M.A."/>
            <person name="Miller R.D."/>
            <person name="Nicholls R.D."/>
            <person name="Oda M."/>
            <person name="Papenfuss A.T."/>
            <person name="Parra Z.E."/>
            <person name="Pollock D.D."/>
            <person name="Ray D.A."/>
            <person name="Schein J.E."/>
            <person name="Speed T.P."/>
            <person name="Thompson K."/>
            <person name="VandeBerg J.L."/>
            <person name="Wade C.M."/>
            <person name="Walker J.A."/>
            <person name="Waters P.D."/>
            <person name="Webber C."/>
            <person name="Weidman J.R."/>
            <person name="Xie X."/>
            <person name="Zody M.C."/>
            <person name="Baldwin J."/>
            <person name="Abdouelleil A."/>
            <person name="Abdulkadir J."/>
            <person name="Abebe A."/>
            <person name="Abera B."/>
            <person name="Abreu J."/>
            <person name="Acer S.C."/>
            <person name="Aftuck L."/>
            <person name="Alexander A."/>
            <person name="An P."/>
            <person name="Anderson E."/>
            <person name="Anderson S."/>
            <person name="Arachi H."/>
            <person name="Azer M."/>
            <person name="Bachantsang P."/>
            <person name="Barry A."/>
            <person name="Bayul T."/>
            <person name="Berlin A."/>
            <person name="Bessette D."/>
            <person name="Bloom T."/>
            <person name="Bloom T."/>
            <person name="Boguslavskiy L."/>
            <person name="Bonnet C."/>
            <person name="Boukhgalter B."/>
            <person name="Bourzgui I."/>
            <person name="Brown A."/>
            <person name="Cahill P."/>
            <person name="Channer S."/>
            <person name="Cheshatsang Y."/>
            <person name="Chuda L."/>
            <person name="Citroen M."/>
            <person name="Collymore A."/>
            <person name="Cooke P."/>
            <person name="Costello M."/>
            <person name="D'Aco K."/>
            <person name="Daza R."/>
            <person name="De Haan G."/>
            <person name="DeGray S."/>
            <person name="DeMaso C."/>
            <person name="Dhargay N."/>
            <person name="Dooley K."/>
            <person name="Dooley E."/>
            <person name="Doricent M."/>
            <person name="Dorje P."/>
            <person name="Dorjee K."/>
            <person name="Dupes A."/>
            <person name="Elong R."/>
            <person name="Falk J."/>
            <person name="Farina A."/>
            <person name="Faro S."/>
            <person name="Ferguson D."/>
            <person name="Fisher S."/>
            <person name="Foley C.D."/>
            <person name="Franke A."/>
            <person name="Friedrich D."/>
            <person name="Gadbois L."/>
            <person name="Gearin G."/>
            <person name="Gearin C.R."/>
            <person name="Giannoukos G."/>
            <person name="Goode T."/>
            <person name="Graham J."/>
            <person name="Grandbois E."/>
            <person name="Grewal S."/>
            <person name="Gyaltsen K."/>
            <person name="Hafez N."/>
            <person name="Hagos B."/>
            <person name="Hall J."/>
            <person name="Henson C."/>
            <person name="Hollinger A."/>
            <person name="Honan T."/>
            <person name="Huard M.D."/>
            <person name="Hughes L."/>
            <person name="Hurhula B."/>
            <person name="Husby M.E."/>
            <person name="Kamat A."/>
            <person name="Kanga B."/>
            <person name="Kashin S."/>
            <person name="Khazanovich D."/>
            <person name="Kisner P."/>
            <person name="Lance K."/>
            <person name="Lara M."/>
            <person name="Lee W."/>
            <person name="Lennon N."/>
            <person name="Letendre F."/>
            <person name="LeVine R."/>
            <person name="Lipovsky A."/>
            <person name="Liu X."/>
            <person name="Liu J."/>
            <person name="Liu S."/>
            <person name="Lokyitsang T."/>
            <person name="Lokyitsang Y."/>
            <person name="Lubonja R."/>
            <person name="Lui A."/>
            <person name="MacDonald P."/>
            <person name="Magnisalis V."/>
            <person name="Maru K."/>
            <person name="Matthews C."/>
            <person name="McCusker W."/>
            <person name="McDonough S."/>
            <person name="Mehta T."/>
            <person name="Meldrim J."/>
            <person name="Meneus L."/>
            <person name="Mihai O."/>
            <person name="Mihalev A."/>
            <person name="Mihova T."/>
            <person name="Mittelman R."/>
            <person name="Mlenga V."/>
            <person name="Montmayeur A."/>
            <person name="Mulrain L."/>
            <person name="Navidi A."/>
            <person name="Naylor J."/>
            <person name="Negash T."/>
            <person name="Nguyen T."/>
            <person name="Nguyen N."/>
            <person name="Nicol R."/>
            <person name="Norbu C."/>
            <person name="Norbu N."/>
            <person name="Novod N."/>
            <person name="O'Neill B."/>
            <person name="Osman S."/>
            <person name="Markiewicz E."/>
            <person name="Oyono O.L."/>
            <person name="Patti C."/>
            <person name="Phunkhang P."/>
            <person name="Pierre F."/>
            <person name="Priest M."/>
            <person name="Raghuraman S."/>
            <person name="Rege F."/>
            <person name="Reyes R."/>
            <person name="Rise C."/>
            <person name="Rogov P."/>
            <person name="Ross K."/>
            <person name="Ryan E."/>
            <person name="Settipalli S."/>
            <person name="Shea T."/>
            <person name="Sherpa N."/>
            <person name="Shi L."/>
            <person name="Shih D."/>
            <person name="Sparrow T."/>
            <person name="Spaulding J."/>
            <person name="Stalker J."/>
            <person name="Stange-Thomann N."/>
            <person name="Stavropoulos S."/>
            <person name="Stone C."/>
            <person name="Strader C."/>
            <person name="Tesfaye S."/>
            <person name="Thomson T."/>
            <person name="Thoulutsang Y."/>
            <person name="Thoulutsang D."/>
            <person name="Topham K."/>
            <person name="Topping I."/>
            <person name="Tsamla T."/>
            <person name="Vassiliev H."/>
            <person name="Vo A."/>
            <person name="Wangchuk T."/>
            <person name="Wangdi T."/>
            <person name="Weiand M."/>
            <person name="Wilkinson J."/>
            <person name="Wilson A."/>
            <person name="Yadav S."/>
            <person name="Young G."/>
            <person name="Yu Q."/>
            <person name="Zembek L."/>
            <person name="Zhong D."/>
            <person name="Zimmer A."/>
            <person name="Zwirko Z."/>
            <person name="Jaffe D.B."/>
            <person name="Alvarez P."/>
            <person name="Brockman W."/>
            <person name="Butler J."/>
            <person name="Chin C."/>
            <person name="Gnerre S."/>
            <person name="MacCallum I."/>
            <person name="Graves J.A."/>
            <person name="Ponting C.P."/>
            <person name="Breen M."/>
            <person name="Samollow P.B."/>
            <person name="Lander E.S."/>
            <person name="Lindblad-Toh K."/>
        </authorList>
    </citation>
    <scope>NUCLEOTIDE SEQUENCE [LARGE SCALE GENOMIC DNA]</scope>
</reference>